<feature type="region of interest" description="Disordered" evidence="1">
    <location>
        <begin position="56"/>
        <end position="92"/>
    </location>
</feature>
<proteinExistence type="predicted"/>
<feature type="compositionally biased region" description="Low complexity" evidence="1">
    <location>
        <begin position="23"/>
        <end position="37"/>
    </location>
</feature>
<evidence type="ECO:0000313" key="3">
    <source>
        <dbReference type="Proteomes" id="UP000801492"/>
    </source>
</evidence>
<dbReference type="Proteomes" id="UP000801492">
    <property type="component" value="Unassembled WGS sequence"/>
</dbReference>
<gene>
    <name evidence="2" type="ORF">ILUMI_00738</name>
</gene>
<dbReference type="EMBL" id="VTPC01000535">
    <property type="protein sequence ID" value="KAF2905438.1"/>
    <property type="molecule type" value="Genomic_DNA"/>
</dbReference>
<reference evidence="2" key="1">
    <citation type="submission" date="2019-08" db="EMBL/GenBank/DDBJ databases">
        <title>The genome of the North American firefly Photinus pyralis.</title>
        <authorList>
            <consortium name="Photinus pyralis genome working group"/>
            <person name="Fallon T.R."/>
            <person name="Sander Lower S.E."/>
            <person name="Weng J.-K."/>
        </authorList>
    </citation>
    <scope>NUCLEOTIDE SEQUENCE</scope>
    <source>
        <strain evidence="2">TRF0915ILg1</strain>
        <tissue evidence="2">Whole body</tissue>
    </source>
</reference>
<name>A0A8K0DFW0_IGNLU</name>
<sequence>MHIFEDHEFLLSYVTDRPLPDASTTSSDVLSSPTSSSRFDTTTNLGIISPEILKPFAKSQASKPSQKGRPRRGLRIGTDTPGKQEVESTKSKNNKAVAVKNRFFLKEDLHLDNSSTSNHSSKLNVLSNLDDDFSLSKEIETQKLEKQFDSELINERDFILIKFLGKKSISYYVAKVVSKDSNEISVKYLKRKAFRNKYLLEESSESKKYGIN</sequence>
<evidence type="ECO:0000313" key="2">
    <source>
        <dbReference type="EMBL" id="KAF2905438.1"/>
    </source>
</evidence>
<keyword evidence="3" id="KW-1185">Reference proteome</keyword>
<organism evidence="2 3">
    <name type="scientific">Ignelater luminosus</name>
    <name type="common">Cucubano</name>
    <name type="synonym">Pyrophorus luminosus</name>
    <dbReference type="NCBI Taxonomy" id="2038154"/>
    <lineage>
        <taxon>Eukaryota</taxon>
        <taxon>Metazoa</taxon>
        <taxon>Ecdysozoa</taxon>
        <taxon>Arthropoda</taxon>
        <taxon>Hexapoda</taxon>
        <taxon>Insecta</taxon>
        <taxon>Pterygota</taxon>
        <taxon>Neoptera</taxon>
        <taxon>Endopterygota</taxon>
        <taxon>Coleoptera</taxon>
        <taxon>Polyphaga</taxon>
        <taxon>Elateriformia</taxon>
        <taxon>Elateroidea</taxon>
        <taxon>Elateridae</taxon>
        <taxon>Agrypninae</taxon>
        <taxon>Pyrophorini</taxon>
        <taxon>Ignelater</taxon>
    </lineage>
</organism>
<dbReference type="AlphaFoldDB" id="A0A8K0DFW0"/>
<protein>
    <submittedName>
        <fullName evidence="2">Uncharacterized protein</fullName>
    </submittedName>
</protein>
<evidence type="ECO:0000256" key="1">
    <source>
        <dbReference type="SAM" id="MobiDB-lite"/>
    </source>
</evidence>
<comment type="caution">
    <text evidence="2">The sequence shown here is derived from an EMBL/GenBank/DDBJ whole genome shotgun (WGS) entry which is preliminary data.</text>
</comment>
<accession>A0A8K0DFW0</accession>
<feature type="region of interest" description="Disordered" evidence="1">
    <location>
        <begin position="21"/>
        <end position="42"/>
    </location>
</feature>